<dbReference type="GeneID" id="37288698"/>
<dbReference type="EMBL" id="CP031148">
    <property type="protein sequence ID" value="AXG11400.1"/>
    <property type="molecule type" value="Genomic_DNA"/>
</dbReference>
<keyword evidence="4" id="KW-1185">Reference proteome</keyword>
<dbReference type="EMBL" id="CP031150">
    <property type="protein sequence ID" value="AXG07987.1"/>
    <property type="molecule type" value="Genomic_DNA"/>
</dbReference>
<evidence type="ECO:0000313" key="2">
    <source>
        <dbReference type="EMBL" id="AXG11400.1"/>
    </source>
</evidence>
<accession>A0A345E715</accession>
<sequence>MTETSGRVARAFRDHDGFERADDGRFEATTTAFDAVVTARESDGRIDYEVGVRVPSLSTAVDGDVAPVIEEGWLETFELRVADADGVVRGDHDFEPSVDPTAGEVVVRFAYTDIDERRGVEDAAAIINYVEGTYVQGIIPGYDYVDPVAGLVDRARGAGER</sequence>
<dbReference type="InterPro" id="IPR043851">
    <property type="entry name" value="DUF5813"/>
</dbReference>
<name>A0A345E715_9EURY</name>
<evidence type="ECO:0000313" key="4">
    <source>
        <dbReference type="Proteomes" id="UP000253273"/>
    </source>
</evidence>
<accession>A0A345EGS8</accession>
<dbReference type="AlphaFoldDB" id="A0A345E715"/>
<dbReference type="RefSeq" id="WP_114587108.1">
    <property type="nucleotide sequence ID" value="NZ_CP031148.1"/>
</dbReference>
<protein>
    <submittedName>
        <fullName evidence="1">Uncharacterized protein</fullName>
    </submittedName>
</protein>
<dbReference type="KEGG" id="haj:DU500_16985"/>
<organism evidence="1 4">
    <name type="scientific">Haloplanus rubicundus</name>
    <dbReference type="NCBI Taxonomy" id="1547898"/>
    <lineage>
        <taxon>Archaea</taxon>
        <taxon>Methanobacteriati</taxon>
        <taxon>Methanobacteriota</taxon>
        <taxon>Stenosarchaea group</taxon>
        <taxon>Halobacteria</taxon>
        <taxon>Halobacteriales</taxon>
        <taxon>Haloferacaceae</taxon>
        <taxon>Haloplanus</taxon>
    </lineage>
</organism>
<dbReference type="Proteomes" id="UP000252985">
    <property type="component" value="Chromosome"/>
</dbReference>
<proteinExistence type="predicted"/>
<reference evidence="2 3" key="1">
    <citation type="submission" date="2018-07" db="EMBL/GenBank/DDBJ databases">
        <title>Genome sequences of Haloplanus sp. CBA1112.</title>
        <authorList>
            <person name="Kim Y.B."/>
            <person name="Roh S.W."/>
        </authorList>
    </citation>
    <scope>NUCLEOTIDE SEQUENCE [LARGE SCALE GENOMIC DNA]</scope>
    <source>
        <strain evidence="2 3">CBA1112</strain>
    </source>
</reference>
<dbReference type="Pfam" id="PF19130">
    <property type="entry name" value="DUF5813"/>
    <property type="match status" value="1"/>
</dbReference>
<dbReference type="OrthoDB" id="213744at2157"/>
<reference evidence="1 4" key="2">
    <citation type="submission" date="2018-07" db="EMBL/GenBank/DDBJ databases">
        <title>Genome sequences of Haloplanus sp. CBA1113.</title>
        <authorList>
            <person name="Kim Y.B."/>
            <person name="Roh S.W."/>
        </authorList>
    </citation>
    <scope>NUCLEOTIDE SEQUENCE [LARGE SCALE GENOMIC DNA]</scope>
    <source>
        <strain evidence="1 4">CBA1113</strain>
    </source>
</reference>
<evidence type="ECO:0000313" key="1">
    <source>
        <dbReference type="EMBL" id="AXG07987.1"/>
    </source>
</evidence>
<evidence type="ECO:0000313" key="3">
    <source>
        <dbReference type="Proteomes" id="UP000252985"/>
    </source>
</evidence>
<gene>
    <name evidence="2" type="ORF">DU484_16930</name>
    <name evidence="1" type="ORF">DU500_16985</name>
</gene>
<dbReference type="KEGG" id="haq:DU484_16930"/>
<dbReference type="Proteomes" id="UP000253273">
    <property type="component" value="Chromosome"/>
</dbReference>